<evidence type="ECO:0000256" key="2">
    <source>
        <dbReference type="SAM" id="Phobius"/>
    </source>
</evidence>
<gene>
    <name evidence="3" type="ORF">NCCP691_09960</name>
</gene>
<keyword evidence="2" id="KW-0812">Transmembrane</keyword>
<dbReference type="EMBL" id="BPMK01000003">
    <property type="protein sequence ID" value="GIZ50982.1"/>
    <property type="molecule type" value="Genomic_DNA"/>
</dbReference>
<keyword evidence="4" id="KW-1185">Reference proteome</keyword>
<reference evidence="3 4" key="1">
    <citation type="journal article" date="2022" name="Int. J. Syst. Evol. Microbiol.">
        <title>Noviherbaspirillum aridicola sp. nov., isolated from an arid soil in Pakistan.</title>
        <authorList>
            <person name="Khan I.U."/>
            <person name="Saqib M."/>
            <person name="Amin A."/>
            <person name="Hussain F."/>
            <person name="Li L."/>
            <person name="Liu Y.H."/>
            <person name="Fang B.Z."/>
            <person name="Ahmed I."/>
            <person name="Li W.J."/>
        </authorList>
    </citation>
    <scope>NUCLEOTIDE SEQUENCE [LARGE SCALE GENOMIC DNA]</scope>
    <source>
        <strain evidence="3 4">NCCP-691</strain>
    </source>
</reference>
<keyword evidence="2" id="KW-1133">Transmembrane helix</keyword>
<accession>A0ABQ4Q1C6</accession>
<feature type="transmembrane region" description="Helical" evidence="2">
    <location>
        <begin position="82"/>
        <end position="112"/>
    </location>
</feature>
<protein>
    <submittedName>
        <fullName evidence="3">YggT family protein</fullName>
    </submittedName>
</protein>
<dbReference type="PANTHER" id="PTHR33219:SF14">
    <property type="entry name" value="PROTEIN COFACTOR ASSEMBLY OF COMPLEX C SUBUNIT B CCB3, CHLOROPLASTIC-RELATED"/>
    <property type="match status" value="1"/>
</dbReference>
<feature type="transmembrane region" description="Helical" evidence="2">
    <location>
        <begin position="119"/>
        <end position="140"/>
    </location>
</feature>
<dbReference type="PANTHER" id="PTHR33219">
    <property type="entry name" value="YLMG HOMOLOG PROTEIN 2, CHLOROPLASTIC"/>
    <property type="match status" value="1"/>
</dbReference>
<sequence>MRGPVLHNGLFLWEIGNVLNSILTLVVDTVAAILGGVLLLRFWMQVVRVRPPSALGQFIFQLTDWLVRPLRRLLPGVGGYDWASLIAAFLVILLAVGIQLALFIGFSVELLVLMSLIRFFEWVFYGFMGLLIIEAIFSWVNPHAPLAPFIRALNDPLLRPLRKVVPLIGGIDLSPLVALILLRIALMVVTSLIMSLA</sequence>
<evidence type="ECO:0000313" key="4">
    <source>
        <dbReference type="Proteomes" id="UP000887222"/>
    </source>
</evidence>
<feature type="transmembrane region" description="Helical" evidence="2">
    <location>
        <begin position="21"/>
        <end position="43"/>
    </location>
</feature>
<dbReference type="Pfam" id="PF02325">
    <property type="entry name" value="CCB3_YggT"/>
    <property type="match status" value="2"/>
</dbReference>
<organism evidence="3 4">
    <name type="scientific">Noviherbaspirillum aridicola</name>
    <dbReference type="NCBI Taxonomy" id="2849687"/>
    <lineage>
        <taxon>Bacteria</taxon>
        <taxon>Pseudomonadati</taxon>
        <taxon>Pseudomonadota</taxon>
        <taxon>Betaproteobacteria</taxon>
        <taxon>Burkholderiales</taxon>
        <taxon>Oxalobacteraceae</taxon>
        <taxon>Noviherbaspirillum</taxon>
    </lineage>
</organism>
<comment type="similarity">
    <text evidence="1">Belongs to the YggT family.</text>
</comment>
<dbReference type="InterPro" id="IPR003425">
    <property type="entry name" value="CCB3/YggT"/>
</dbReference>
<evidence type="ECO:0000313" key="3">
    <source>
        <dbReference type="EMBL" id="GIZ50982.1"/>
    </source>
</evidence>
<comment type="caution">
    <text evidence="3">The sequence shown here is derived from an EMBL/GenBank/DDBJ whole genome shotgun (WGS) entry which is preliminary data.</text>
</comment>
<dbReference type="Proteomes" id="UP000887222">
    <property type="component" value="Unassembled WGS sequence"/>
</dbReference>
<name>A0ABQ4Q1C6_9BURK</name>
<proteinExistence type="inferred from homology"/>
<keyword evidence="2" id="KW-0472">Membrane</keyword>
<evidence type="ECO:0000256" key="1">
    <source>
        <dbReference type="ARBA" id="ARBA00010894"/>
    </source>
</evidence>